<sequence>MASNPKFCGICDQRHITKPSSDWCSECNQALCTECKDVHALIKASQNHSTITISNYLALDSSYSQVKGHCSVHDDKYVLFCQTHDCLLCLTCLEEHTKCGDVVRISKLTEDVKTSESFVDAQKSLSDIIINLSKIQCHLEKNVCDIKKQKGSILLEIAQMRENIDSHLDKIEQSLKTELCKVIDDQCNNSFCKTLEDIKRKKINIEKCQQQIDDLNRYGSDLQTFFSLREITAMTKTTDQYLQTLVDDGSLNTVTICCEIDRKISGFVEKVESLGTIQVQKVPVQLILERSKDKQAQLVGVRNKSINDIKLIKLKLVNTINLTDHVTGCCFLPDGKIVLCDRSYNNFIKILHPHGELMSVISMSPSHHFDVTCMEPKTVAVSSDHNGYGQISVIDVDTKSSSSFYTEDKSYGITHTDESIVICVDGKGIQTVDTKSWKKTTIVPCKLFSWCYIASLDNKLYYTNRNDNTVTCCDMAGNIIWTFKDKNVVKEPRGIAVDNAGNVYTINRSHKNMIVLSADGKQSRQLLSEDDGLRDPCAIAYDKIKNRLCVTNYDTNGFLFDVTF</sequence>
<dbReference type="InterPro" id="IPR047153">
    <property type="entry name" value="TRIM45/56/19-like"/>
</dbReference>
<dbReference type="EMBL" id="UYJE01001500">
    <property type="protein sequence ID" value="VDI02669.1"/>
    <property type="molecule type" value="Genomic_DNA"/>
</dbReference>
<dbReference type="Gene3D" id="3.30.160.60">
    <property type="entry name" value="Classic Zinc Finger"/>
    <property type="match status" value="1"/>
</dbReference>
<keyword evidence="1" id="KW-0862">Zinc</keyword>
<dbReference type="PANTHER" id="PTHR25462">
    <property type="entry name" value="BONUS, ISOFORM C-RELATED"/>
    <property type="match status" value="1"/>
</dbReference>
<dbReference type="InterPro" id="IPR000315">
    <property type="entry name" value="Znf_B-box"/>
</dbReference>
<feature type="coiled-coil region" evidence="2">
    <location>
        <begin position="157"/>
        <end position="218"/>
    </location>
</feature>
<dbReference type="InterPro" id="IPR011044">
    <property type="entry name" value="Quino_amine_DH_bsu"/>
</dbReference>
<dbReference type="OrthoDB" id="6106462at2759"/>
<dbReference type="GO" id="GO:0061630">
    <property type="term" value="F:ubiquitin protein ligase activity"/>
    <property type="evidence" value="ECO:0007669"/>
    <property type="project" value="TreeGrafter"/>
</dbReference>
<evidence type="ECO:0000256" key="2">
    <source>
        <dbReference type="SAM" id="Coils"/>
    </source>
</evidence>
<organism evidence="4 5">
    <name type="scientific">Mytilus galloprovincialis</name>
    <name type="common">Mediterranean mussel</name>
    <dbReference type="NCBI Taxonomy" id="29158"/>
    <lineage>
        <taxon>Eukaryota</taxon>
        <taxon>Metazoa</taxon>
        <taxon>Spiralia</taxon>
        <taxon>Lophotrochozoa</taxon>
        <taxon>Mollusca</taxon>
        <taxon>Bivalvia</taxon>
        <taxon>Autobranchia</taxon>
        <taxon>Pteriomorphia</taxon>
        <taxon>Mytilida</taxon>
        <taxon>Mytiloidea</taxon>
        <taxon>Mytilidae</taxon>
        <taxon>Mytilinae</taxon>
        <taxon>Mytilus</taxon>
    </lineage>
</organism>
<dbReference type="GO" id="GO:0008270">
    <property type="term" value="F:zinc ion binding"/>
    <property type="evidence" value="ECO:0007669"/>
    <property type="project" value="UniProtKB-KW"/>
</dbReference>
<protein>
    <recommendedName>
        <fullName evidence="3">B box-type domain-containing protein</fullName>
    </recommendedName>
</protein>
<evidence type="ECO:0000313" key="4">
    <source>
        <dbReference type="EMBL" id="VDI02669.1"/>
    </source>
</evidence>
<dbReference type="SUPFAM" id="SSF50969">
    <property type="entry name" value="YVTN repeat-like/Quinoprotein amine dehydrogenase"/>
    <property type="match status" value="1"/>
</dbReference>
<keyword evidence="2" id="KW-0175">Coiled coil</keyword>
<evidence type="ECO:0000259" key="3">
    <source>
        <dbReference type="PROSITE" id="PS50119"/>
    </source>
</evidence>
<proteinExistence type="predicted"/>
<keyword evidence="5" id="KW-1185">Reference proteome</keyword>
<accession>A0A8B6CCE4</accession>
<feature type="domain" description="B box-type" evidence="3">
    <location>
        <begin position="3"/>
        <end position="53"/>
    </location>
</feature>
<reference evidence="4" key="1">
    <citation type="submission" date="2018-11" db="EMBL/GenBank/DDBJ databases">
        <authorList>
            <person name="Alioto T."/>
            <person name="Alioto T."/>
        </authorList>
    </citation>
    <scope>NUCLEOTIDE SEQUENCE</scope>
</reference>
<comment type="caution">
    <text evidence="4">The sequence shown here is derived from an EMBL/GenBank/DDBJ whole genome shotgun (WGS) entry which is preliminary data.</text>
</comment>
<dbReference type="AlphaFoldDB" id="A0A8B6CCE4"/>
<name>A0A8B6CCE4_MYTGA</name>
<dbReference type="SUPFAM" id="SSF57845">
    <property type="entry name" value="B-box zinc-binding domain"/>
    <property type="match status" value="1"/>
</dbReference>
<dbReference type="InterPro" id="IPR011042">
    <property type="entry name" value="6-blade_b-propeller_TolB-like"/>
</dbReference>
<keyword evidence="1" id="KW-0863">Zinc-finger</keyword>
<gene>
    <name evidence="4" type="ORF">MGAL_10B088082</name>
</gene>
<evidence type="ECO:0000313" key="5">
    <source>
        <dbReference type="Proteomes" id="UP000596742"/>
    </source>
</evidence>
<dbReference type="Proteomes" id="UP000596742">
    <property type="component" value="Unassembled WGS sequence"/>
</dbReference>
<dbReference type="CDD" id="cd19757">
    <property type="entry name" value="Bbox1"/>
    <property type="match status" value="1"/>
</dbReference>
<keyword evidence="1" id="KW-0479">Metal-binding</keyword>
<dbReference type="GO" id="GO:0006513">
    <property type="term" value="P:protein monoubiquitination"/>
    <property type="evidence" value="ECO:0007669"/>
    <property type="project" value="TreeGrafter"/>
</dbReference>
<dbReference type="Gene3D" id="2.120.10.30">
    <property type="entry name" value="TolB, C-terminal domain"/>
    <property type="match status" value="1"/>
</dbReference>
<dbReference type="PROSITE" id="PS50119">
    <property type="entry name" value="ZF_BBOX"/>
    <property type="match status" value="1"/>
</dbReference>
<evidence type="ECO:0000256" key="1">
    <source>
        <dbReference type="PROSITE-ProRule" id="PRU00024"/>
    </source>
</evidence>
<dbReference type="PANTHER" id="PTHR25462:SF229">
    <property type="entry name" value="TRANSCRIPTION INTERMEDIARY FACTOR 1-BETA"/>
    <property type="match status" value="1"/>
</dbReference>